<comment type="caution">
    <text evidence="11">The sequence shown here is derived from an EMBL/GenBank/DDBJ whole genome shotgun (WGS) entry which is preliminary data.</text>
</comment>
<keyword evidence="3" id="KW-0285">Flavoprotein</keyword>
<accession>A0ABD3NCB9</accession>
<dbReference type="SUPFAM" id="SSF47473">
    <property type="entry name" value="EF-hand"/>
    <property type="match status" value="1"/>
</dbReference>
<organism evidence="11 12">
    <name type="scientific">Cyclotella atomus</name>
    <dbReference type="NCBI Taxonomy" id="382360"/>
    <lineage>
        <taxon>Eukaryota</taxon>
        <taxon>Sar</taxon>
        <taxon>Stramenopiles</taxon>
        <taxon>Ochrophyta</taxon>
        <taxon>Bacillariophyta</taxon>
        <taxon>Coscinodiscophyceae</taxon>
        <taxon>Thalassiosirophycidae</taxon>
        <taxon>Stephanodiscales</taxon>
        <taxon>Stephanodiscaceae</taxon>
        <taxon>Cyclotella</taxon>
    </lineage>
</organism>
<keyword evidence="12" id="KW-1185">Reference proteome</keyword>
<comment type="cofactor">
    <cofactor evidence="1">
        <name>FMN</name>
        <dbReference type="ChEBI" id="CHEBI:58210"/>
    </cofactor>
</comment>
<keyword evidence="4" id="KW-0288">FMN</keyword>
<protein>
    <recommendedName>
        <fullName evidence="10">EF-hand domain-containing protein</fullName>
    </recommendedName>
</protein>
<evidence type="ECO:0000259" key="10">
    <source>
        <dbReference type="PROSITE" id="PS50222"/>
    </source>
</evidence>
<dbReference type="InterPro" id="IPR052530">
    <property type="entry name" value="NAD(P)H_nitroreductase"/>
</dbReference>
<dbReference type="PANTHER" id="PTHR43821">
    <property type="entry name" value="NAD(P)H NITROREDUCTASE YDJA-RELATED"/>
    <property type="match status" value="1"/>
</dbReference>
<dbReference type="CDD" id="cd02135">
    <property type="entry name" value="YdjA-like"/>
    <property type="match status" value="1"/>
</dbReference>
<sequence length="388" mass="43363">MMKFAVMQSLAILLSDSSANAFNFVPNGIVRTHKSSSIKFLLHSEADKSKPAEFLEEAEFEFNEEDFADYTSDYSDLDEGGDVAGLLDEYDDYDDIGGFDLSPFEKHAREVFLTYAQQVSSTIDVNSHNLSTPDNEDSEEMIANSGILQNDLYEMLGVLDIDATEEEAITLFKYLDEDESGLVTLDEFLPWYAEAVDAAQQAATGFQNLVKSRRTINKFDATEVDDGVLRRALECAIAAPNRRGTEPWRFIKLGKETVGKVVKLREQMQMGSGSFESWTKVPHWIVVTYTRAPPDSGPDGKMQQREDFKSTCCAVQNMLLSMWSEGIGSKWTDGPLQRTPEFAEICGVDLEKEKIAGVIWYGFAQGGLNRAAKKWRAKGVEEVLDVLP</sequence>
<dbReference type="EMBL" id="JALLPJ020001222">
    <property type="protein sequence ID" value="KAL3773709.1"/>
    <property type="molecule type" value="Genomic_DNA"/>
</dbReference>
<name>A0ABD3NCB9_9STRA</name>
<evidence type="ECO:0000256" key="3">
    <source>
        <dbReference type="ARBA" id="ARBA00022630"/>
    </source>
</evidence>
<evidence type="ECO:0000256" key="4">
    <source>
        <dbReference type="ARBA" id="ARBA00022643"/>
    </source>
</evidence>
<keyword evidence="9" id="KW-0732">Signal</keyword>
<dbReference type="PANTHER" id="PTHR43821:SF1">
    <property type="entry name" value="NAD(P)H NITROREDUCTASE YDJA-RELATED"/>
    <property type="match status" value="1"/>
</dbReference>
<keyword evidence="6" id="KW-0521">NADP</keyword>
<evidence type="ECO:0000313" key="11">
    <source>
        <dbReference type="EMBL" id="KAL3773709.1"/>
    </source>
</evidence>
<keyword evidence="7" id="KW-0560">Oxidoreductase</keyword>
<dbReference type="Proteomes" id="UP001530400">
    <property type="component" value="Unassembled WGS sequence"/>
</dbReference>
<dbReference type="InterPro" id="IPR018247">
    <property type="entry name" value="EF_Hand_1_Ca_BS"/>
</dbReference>
<comment type="similarity">
    <text evidence="2">Belongs to the nitroreductase family.</text>
</comment>
<dbReference type="Gene3D" id="1.10.238.10">
    <property type="entry name" value="EF-hand"/>
    <property type="match status" value="1"/>
</dbReference>
<keyword evidence="8" id="KW-0520">NAD</keyword>
<evidence type="ECO:0000313" key="12">
    <source>
        <dbReference type="Proteomes" id="UP001530400"/>
    </source>
</evidence>
<proteinExistence type="inferred from homology"/>
<dbReference type="PROSITE" id="PS00018">
    <property type="entry name" value="EF_HAND_1"/>
    <property type="match status" value="1"/>
</dbReference>
<dbReference type="SUPFAM" id="SSF55469">
    <property type="entry name" value="FMN-dependent nitroreductase-like"/>
    <property type="match status" value="1"/>
</dbReference>
<feature type="chain" id="PRO_5044792169" description="EF-hand domain-containing protein" evidence="9">
    <location>
        <begin position="22"/>
        <end position="388"/>
    </location>
</feature>
<feature type="signal peptide" evidence="9">
    <location>
        <begin position="1"/>
        <end position="21"/>
    </location>
</feature>
<dbReference type="InterPro" id="IPR002048">
    <property type="entry name" value="EF_hand_dom"/>
</dbReference>
<gene>
    <name evidence="11" type="ORF">ACHAWO_009878</name>
</gene>
<reference evidence="11 12" key="1">
    <citation type="submission" date="2024-10" db="EMBL/GenBank/DDBJ databases">
        <title>Updated reference genomes for cyclostephanoid diatoms.</title>
        <authorList>
            <person name="Roberts W.R."/>
            <person name="Alverson A.J."/>
        </authorList>
    </citation>
    <scope>NUCLEOTIDE SEQUENCE [LARGE SCALE GENOMIC DNA]</scope>
    <source>
        <strain evidence="11 12">AJA010-31</strain>
    </source>
</reference>
<evidence type="ECO:0000256" key="7">
    <source>
        <dbReference type="ARBA" id="ARBA00023002"/>
    </source>
</evidence>
<dbReference type="InterPro" id="IPR000415">
    <property type="entry name" value="Nitroreductase-like"/>
</dbReference>
<evidence type="ECO:0000256" key="2">
    <source>
        <dbReference type="ARBA" id="ARBA00007118"/>
    </source>
</evidence>
<dbReference type="AlphaFoldDB" id="A0ABD3NCB9"/>
<evidence type="ECO:0000256" key="6">
    <source>
        <dbReference type="ARBA" id="ARBA00022857"/>
    </source>
</evidence>
<dbReference type="InterPro" id="IPR026021">
    <property type="entry name" value="YdjA-like"/>
</dbReference>
<dbReference type="Gene3D" id="3.40.109.10">
    <property type="entry name" value="NADH Oxidase"/>
    <property type="match status" value="1"/>
</dbReference>
<evidence type="ECO:0000256" key="5">
    <source>
        <dbReference type="ARBA" id="ARBA00022837"/>
    </source>
</evidence>
<dbReference type="PROSITE" id="PS50222">
    <property type="entry name" value="EF_HAND_2"/>
    <property type="match status" value="1"/>
</dbReference>
<dbReference type="GO" id="GO:0016491">
    <property type="term" value="F:oxidoreductase activity"/>
    <property type="evidence" value="ECO:0007669"/>
    <property type="project" value="UniProtKB-KW"/>
</dbReference>
<dbReference type="InterPro" id="IPR011992">
    <property type="entry name" value="EF-hand-dom_pair"/>
</dbReference>
<evidence type="ECO:0000256" key="8">
    <source>
        <dbReference type="ARBA" id="ARBA00023027"/>
    </source>
</evidence>
<dbReference type="Pfam" id="PF00881">
    <property type="entry name" value="Nitroreductase"/>
    <property type="match status" value="1"/>
</dbReference>
<evidence type="ECO:0000256" key="1">
    <source>
        <dbReference type="ARBA" id="ARBA00001917"/>
    </source>
</evidence>
<evidence type="ECO:0000256" key="9">
    <source>
        <dbReference type="SAM" id="SignalP"/>
    </source>
</evidence>
<keyword evidence="5" id="KW-0106">Calcium</keyword>
<dbReference type="InterPro" id="IPR029479">
    <property type="entry name" value="Nitroreductase"/>
</dbReference>
<feature type="domain" description="EF-hand" evidence="10">
    <location>
        <begin position="163"/>
        <end position="198"/>
    </location>
</feature>